<dbReference type="Proteomes" id="UP001265550">
    <property type="component" value="Unassembled WGS sequence"/>
</dbReference>
<dbReference type="NCBIfam" id="NF002917">
    <property type="entry name" value="PRK03537.1-3"/>
    <property type="match status" value="1"/>
</dbReference>
<dbReference type="Gene3D" id="3.40.190.10">
    <property type="entry name" value="Periplasmic binding protein-like II"/>
    <property type="match status" value="2"/>
</dbReference>
<evidence type="ECO:0000313" key="2">
    <source>
        <dbReference type="Proteomes" id="UP001265550"/>
    </source>
</evidence>
<organism evidence="1 2">
    <name type="scientific">Hydrogenophaga laconesensis</name>
    <dbReference type="NCBI Taxonomy" id="1805971"/>
    <lineage>
        <taxon>Bacteria</taxon>
        <taxon>Pseudomonadati</taxon>
        <taxon>Pseudomonadota</taxon>
        <taxon>Betaproteobacteria</taxon>
        <taxon>Burkholderiales</taxon>
        <taxon>Comamonadaceae</taxon>
        <taxon>Hydrogenophaga</taxon>
    </lineage>
</organism>
<dbReference type="RefSeq" id="WP_204732075.1">
    <property type="nucleotide sequence ID" value="NZ_JAVDWE010000010.1"/>
</dbReference>
<dbReference type="Pfam" id="PF13531">
    <property type="entry name" value="SBP_bac_11"/>
    <property type="match status" value="1"/>
</dbReference>
<dbReference type="InterPro" id="IPR050682">
    <property type="entry name" value="ModA/WtpA"/>
</dbReference>
<dbReference type="PANTHER" id="PTHR30632:SF0">
    <property type="entry name" value="SULFATE-BINDING PROTEIN"/>
    <property type="match status" value="1"/>
</dbReference>
<protein>
    <submittedName>
        <fullName evidence="1">ABC-type molybdate transport system substrate-binding protein</fullName>
    </submittedName>
</protein>
<reference evidence="1 2" key="1">
    <citation type="submission" date="2023-07" db="EMBL/GenBank/DDBJ databases">
        <title>Sorghum-associated microbial communities from plants grown in Nebraska, USA.</title>
        <authorList>
            <person name="Schachtman D."/>
        </authorList>
    </citation>
    <scope>NUCLEOTIDE SEQUENCE [LARGE SCALE GENOMIC DNA]</scope>
    <source>
        <strain evidence="1 2">BE240</strain>
    </source>
</reference>
<gene>
    <name evidence="1" type="ORF">J2X09_003501</name>
</gene>
<dbReference type="SUPFAM" id="SSF53850">
    <property type="entry name" value="Periplasmic binding protein-like II"/>
    <property type="match status" value="1"/>
</dbReference>
<accession>A0ABU1VE58</accession>
<sequence length="244" mass="25874">MNEPVQVYAAGSLREVLTEIARDHETRTGQKIALTFGASGLLRERIEKGEGAMVFASADTQHPQRLAAAGDWAPHTVFVRNSLCALTQANVNATPQNLLDTMLNPAVKLGTSTPKADPSGDYAWELFRKAEGVRAGAYAALDAKALKLTGGPDSPKPPAGRGTYAWVMEQGQADVFLTYCTNAVASQKEVPRLKLVQVPTELQVGAAYGLTVRQGAPAEAHAFAKALLAPPAQATFARYGFGTP</sequence>
<proteinExistence type="predicted"/>
<name>A0ABU1VE58_9BURK</name>
<keyword evidence="2" id="KW-1185">Reference proteome</keyword>
<evidence type="ECO:0000313" key="1">
    <source>
        <dbReference type="EMBL" id="MDR7095749.1"/>
    </source>
</evidence>
<comment type="caution">
    <text evidence="1">The sequence shown here is derived from an EMBL/GenBank/DDBJ whole genome shotgun (WGS) entry which is preliminary data.</text>
</comment>
<dbReference type="EMBL" id="JAVDWE010000010">
    <property type="protein sequence ID" value="MDR7095749.1"/>
    <property type="molecule type" value="Genomic_DNA"/>
</dbReference>
<dbReference type="PANTHER" id="PTHR30632">
    <property type="entry name" value="MOLYBDATE-BINDING PERIPLASMIC PROTEIN"/>
    <property type="match status" value="1"/>
</dbReference>